<dbReference type="EMBL" id="BCTB01000055">
    <property type="protein sequence ID" value="GAT17569.1"/>
    <property type="molecule type" value="Genomic_DNA"/>
</dbReference>
<dbReference type="SUPFAM" id="SSF48498">
    <property type="entry name" value="Tetracyclin repressor-like, C-terminal domain"/>
    <property type="match status" value="1"/>
</dbReference>
<dbReference type="InterPro" id="IPR054129">
    <property type="entry name" value="DesT_TetR_C"/>
</dbReference>
<dbReference type="RefSeq" id="WP_003924282.1">
    <property type="nucleotide sequence ID" value="NZ_LT906483.1"/>
</dbReference>
<dbReference type="InterPro" id="IPR001647">
    <property type="entry name" value="HTH_TetR"/>
</dbReference>
<name>A0A100XJ38_MYCTH</name>
<keyword evidence="3" id="KW-0804">Transcription</keyword>
<comment type="caution">
    <text evidence="6">The sequence shown here is derived from an EMBL/GenBank/DDBJ whole genome shotgun (WGS) entry which is preliminary data.</text>
</comment>
<dbReference type="AlphaFoldDB" id="A0A100XJ38"/>
<keyword evidence="2 4" id="KW-0238">DNA-binding</keyword>
<keyword evidence="1" id="KW-0805">Transcription regulation</keyword>
<evidence type="ECO:0000256" key="2">
    <source>
        <dbReference type="ARBA" id="ARBA00023125"/>
    </source>
</evidence>
<dbReference type="OMA" id="RPVVYSC"/>
<dbReference type="SUPFAM" id="SSF46689">
    <property type="entry name" value="Homeodomain-like"/>
    <property type="match status" value="1"/>
</dbReference>
<dbReference type="InterPro" id="IPR036271">
    <property type="entry name" value="Tet_transcr_reg_TetR-rel_C_sf"/>
</dbReference>
<dbReference type="STRING" id="1797.RMCT_4538"/>
<evidence type="ECO:0000313" key="7">
    <source>
        <dbReference type="Proteomes" id="UP000069654"/>
    </source>
</evidence>
<proteinExistence type="predicted"/>
<dbReference type="PANTHER" id="PTHR30055">
    <property type="entry name" value="HTH-TYPE TRANSCRIPTIONAL REGULATOR RUTR"/>
    <property type="match status" value="1"/>
</dbReference>
<dbReference type="Proteomes" id="UP000069654">
    <property type="component" value="Unassembled WGS sequence"/>
</dbReference>
<dbReference type="InterPro" id="IPR050109">
    <property type="entry name" value="HTH-type_TetR-like_transc_reg"/>
</dbReference>
<evidence type="ECO:0000256" key="3">
    <source>
        <dbReference type="ARBA" id="ARBA00023163"/>
    </source>
</evidence>
<protein>
    <submittedName>
        <fullName evidence="6">Transcriptional regulator</fullName>
    </submittedName>
</protein>
<gene>
    <name evidence="6" type="ORF">RMCT_4538</name>
</gene>
<feature type="DNA-binding region" description="H-T-H motif" evidence="4">
    <location>
        <begin position="19"/>
        <end position="38"/>
    </location>
</feature>
<dbReference type="InterPro" id="IPR009057">
    <property type="entry name" value="Homeodomain-like_sf"/>
</dbReference>
<dbReference type="GO" id="GO:0000976">
    <property type="term" value="F:transcription cis-regulatory region binding"/>
    <property type="evidence" value="ECO:0007669"/>
    <property type="project" value="TreeGrafter"/>
</dbReference>
<evidence type="ECO:0000313" key="6">
    <source>
        <dbReference type="EMBL" id="GAT17569.1"/>
    </source>
</evidence>
<dbReference type="Gene3D" id="1.10.357.10">
    <property type="entry name" value="Tetracycline Repressor, domain 2"/>
    <property type="match status" value="1"/>
</dbReference>
<reference evidence="7" key="2">
    <citation type="submission" date="2016-02" db="EMBL/GenBank/DDBJ databases">
        <title>Draft genome sequence of five rapidly growing Mycobacterium species.</title>
        <authorList>
            <person name="Katahira K."/>
            <person name="Gotou Y."/>
            <person name="Iida K."/>
            <person name="Ogura Y."/>
            <person name="Hayashi T."/>
        </authorList>
    </citation>
    <scope>NUCLEOTIDE SEQUENCE [LARGE SCALE GENOMIC DNA]</scope>
    <source>
        <strain evidence="7">JCM6362</strain>
    </source>
</reference>
<sequence>MLDAAKAIALEGGGIPAITIGAVADRLGVTRPVVYACYPDRVALVTALLEREEQTLLNGVLAAYPTPRTHHAEEAFIAGMRALLRTVADQPDTWRMLFWSNPGPDIATMIARGRQRVAERFAALIAPDLQRWGTEDADRKLPVLVELFVSMGEAAVRSLLSDENDHTPDELGELVGRAAYRAIRHA</sequence>
<dbReference type="PANTHER" id="PTHR30055:SF234">
    <property type="entry name" value="HTH-TYPE TRANSCRIPTIONAL REGULATOR BETI"/>
    <property type="match status" value="1"/>
</dbReference>
<evidence type="ECO:0000259" key="5">
    <source>
        <dbReference type="PROSITE" id="PS50977"/>
    </source>
</evidence>
<dbReference type="GO" id="GO:0003700">
    <property type="term" value="F:DNA-binding transcription factor activity"/>
    <property type="evidence" value="ECO:0007669"/>
    <property type="project" value="TreeGrafter"/>
</dbReference>
<feature type="domain" description="HTH tetR-type" evidence="5">
    <location>
        <begin position="1"/>
        <end position="56"/>
    </location>
</feature>
<evidence type="ECO:0000256" key="4">
    <source>
        <dbReference type="PROSITE-ProRule" id="PRU00335"/>
    </source>
</evidence>
<dbReference type="Pfam" id="PF21943">
    <property type="entry name" value="TetR_C_46"/>
    <property type="match status" value="1"/>
</dbReference>
<reference evidence="6 7" key="1">
    <citation type="journal article" date="2016" name="Genome Announc.">
        <title>Draft Genome Sequences of Five Rapidly Growing Mycobacterium Species, M. thermoresistibile, M. fortuitum subsp. acetamidolyticum, M. canariasense, M. brisbanense, and M. novocastrense.</title>
        <authorList>
            <person name="Katahira K."/>
            <person name="Ogura Y."/>
            <person name="Gotoh Y."/>
            <person name="Hayashi T."/>
        </authorList>
    </citation>
    <scope>NUCLEOTIDE SEQUENCE [LARGE SCALE GENOMIC DNA]</scope>
    <source>
        <strain evidence="6 7">JCM6362</strain>
    </source>
</reference>
<accession>A0A100XJ38</accession>
<evidence type="ECO:0000256" key="1">
    <source>
        <dbReference type="ARBA" id="ARBA00023015"/>
    </source>
</evidence>
<organism evidence="6 7">
    <name type="scientific">Mycolicibacterium thermoresistibile</name>
    <name type="common">Mycobacterium thermoresistibile</name>
    <dbReference type="NCBI Taxonomy" id="1797"/>
    <lineage>
        <taxon>Bacteria</taxon>
        <taxon>Bacillati</taxon>
        <taxon>Actinomycetota</taxon>
        <taxon>Actinomycetes</taxon>
        <taxon>Mycobacteriales</taxon>
        <taxon>Mycobacteriaceae</taxon>
        <taxon>Mycolicibacterium</taxon>
    </lineage>
</organism>
<dbReference type="PROSITE" id="PS50977">
    <property type="entry name" value="HTH_TETR_2"/>
    <property type="match status" value="1"/>
</dbReference>